<evidence type="ECO:0000313" key="1">
    <source>
        <dbReference type="EMBL" id="RLG69927.1"/>
    </source>
</evidence>
<reference evidence="1 2" key="1">
    <citation type="submission" date="2018-06" db="EMBL/GenBank/DDBJ databases">
        <title>Extensive metabolic versatility and redundancy in microbially diverse, dynamic hydrothermal sediments.</title>
        <authorList>
            <person name="Dombrowski N."/>
            <person name="Teske A."/>
            <person name="Baker B.J."/>
        </authorList>
    </citation>
    <scope>NUCLEOTIDE SEQUENCE [LARGE SCALE GENOMIC DNA]</scope>
    <source>
        <strain evidence="1">B51_G17</strain>
    </source>
</reference>
<proteinExistence type="predicted"/>
<dbReference type="EMBL" id="QMWP01000096">
    <property type="protein sequence ID" value="RLG69927.1"/>
    <property type="molecule type" value="Genomic_DNA"/>
</dbReference>
<gene>
    <name evidence="1" type="ORF">DRO04_02635</name>
</gene>
<dbReference type="Proteomes" id="UP000278031">
    <property type="component" value="Unassembled WGS sequence"/>
</dbReference>
<dbReference type="AlphaFoldDB" id="A0A497JGC3"/>
<protein>
    <submittedName>
        <fullName evidence="1">Uncharacterized protein</fullName>
    </submittedName>
</protein>
<organism evidence="1 2">
    <name type="scientific">Candidatus Iainarchaeum sp</name>
    <dbReference type="NCBI Taxonomy" id="3101447"/>
    <lineage>
        <taxon>Archaea</taxon>
        <taxon>Candidatus Iainarchaeota</taxon>
        <taxon>Candidatus Iainarchaeia</taxon>
        <taxon>Candidatus Iainarchaeales</taxon>
        <taxon>Candidatus Iainarchaeaceae</taxon>
        <taxon>Candidatus Iainarchaeum</taxon>
    </lineage>
</organism>
<name>A0A497JGC3_9ARCH</name>
<evidence type="ECO:0000313" key="2">
    <source>
        <dbReference type="Proteomes" id="UP000278031"/>
    </source>
</evidence>
<sequence length="116" mass="12813">MELFLSGYCVNFACNKCGKVDAVTEIIGSGLAFLPEQTDWAGYIGGGYIPAIKARCQCGNIVASEVASKMGLPEIVPHFPPVFDRRYAERIAKEFEWEARCVLLRKQMFSTAVEGE</sequence>
<accession>A0A497JGC3</accession>
<comment type="caution">
    <text evidence="1">The sequence shown here is derived from an EMBL/GenBank/DDBJ whole genome shotgun (WGS) entry which is preliminary data.</text>
</comment>